<dbReference type="RefSeq" id="WP_162121224.1">
    <property type="nucleotide sequence ID" value="NZ_CP048108.1"/>
</dbReference>
<dbReference type="AlphaFoldDB" id="A0A6P1URI0"/>
<dbReference type="InterPro" id="IPR058400">
    <property type="entry name" value="DUF8087"/>
</dbReference>
<protein>
    <recommendedName>
        <fullName evidence="3">DUF1292 domain-containing protein</fullName>
    </recommendedName>
</protein>
<name>A0A6P1URI0_9ENTR</name>
<organism evidence="1 2">
    <name type="scientific">Klebsiella michiganensis</name>
    <dbReference type="NCBI Taxonomy" id="1134687"/>
    <lineage>
        <taxon>Bacteria</taxon>
        <taxon>Pseudomonadati</taxon>
        <taxon>Pseudomonadota</taxon>
        <taxon>Gammaproteobacteria</taxon>
        <taxon>Enterobacterales</taxon>
        <taxon>Enterobacteriaceae</taxon>
        <taxon>Klebsiella/Raoultella group</taxon>
        <taxon>Klebsiella</taxon>
    </lineage>
</organism>
<dbReference type="Proteomes" id="UP000464389">
    <property type="component" value="Chromosome"/>
</dbReference>
<accession>A0A6P1URI0</accession>
<evidence type="ECO:0000313" key="2">
    <source>
        <dbReference type="Proteomes" id="UP000464389"/>
    </source>
</evidence>
<dbReference type="Pfam" id="PF26332">
    <property type="entry name" value="DUF8087"/>
    <property type="match status" value="1"/>
</dbReference>
<dbReference type="EMBL" id="CP048108">
    <property type="protein sequence ID" value="QHS44675.1"/>
    <property type="molecule type" value="Genomic_DNA"/>
</dbReference>
<proteinExistence type="predicted"/>
<evidence type="ECO:0000313" key="1">
    <source>
        <dbReference type="EMBL" id="QHS44675.1"/>
    </source>
</evidence>
<gene>
    <name evidence="1" type="ORF">GW952_03145</name>
</gene>
<evidence type="ECO:0008006" key="3">
    <source>
        <dbReference type="Google" id="ProtNLM"/>
    </source>
</evidence>
<sequence>MTDEEMIPREGIYVSKTDPSLRITVTDVVVVDDEDDSPDDELFYLVNFIEGEDEGDFSAVGFELNTEEWLSFVKSEQLVFERDPYLDNIPEGSHLAKIRDLLLKTKKQ</sequence>
<reference evidence="1 2" key="1">
    <citation type="submission" date="2020-01" db="EMBL/GenBank/DDBJ databases">
        <title>Bactrocera dorsalis gut bacteria genome.</title>
        <authorList>
            <person name="Zhang H."/>
            <person name="Cai Z."/>
        </authorList>
    </citation>
    <scope>NUCLEOTIDE SEQUENCE [LARGE SCALE GENOMIC DNA]</scope>
    <source>
        <strain evidence="1 2">BD177</strain>
    </source>
</reference>